<dbReference type="RefSeq" id="WP_248354507.1">
    <property type="nucleotide sequence ID" value="NZ_AP025591.1"/>
</dbReference>
<keyword evidence="1" id="KW-0812">Transmembrane</keyword>
<proteinExistence type="predicted"/>
<sequence>MRADGGSRLAWGRGIAIAVRTVHLGAMAVLVGGVQLAAPRQALHPWLALTAASGLALLALEARHSRHWPYQARGVLTFLHLGAPALLLVPALPGRAATLAALALGAVGSHLPRAVRKWSFRHRCVVD</sequence>
<accession>A0ABM7X1A1</accession>
<feature type="transmembrane region" description="Helical" evidence="1">
    <location>
        <begin position="43"/>
        <end position="60"/>
    </location>
</feature>
<evidence type="ECO:0000313" key="3">
    <source>
        <dbReference type="Proteomes" id="UP001162891"/>
    </source>
</evidence>
<evidence type="ECO:0000313" key="2">
    <source>
        <dbReference type="EMBL" id="BDG05562.1"/>
    </source>
</evidence>
<name>A0ABM7X1A1_9BACT</name>
<keyword evidence="1" id="KW-0472">Membrane</keyword>
<organism evidence="2 3">
    <name type="scientific">Anaeromyxobacter oryzae</name>
    <dbReference type="NCBI Taxonomy" id="2918170"/>
    <lineage>
        <taxon>Bacteria</taxon>
        <taxon>Pseudomonadati</taxon>
        <taxon>Myxococcota</taxon>
        <taxon>Myxococcia</taxon>
        <taxon>Myxococcales</taxon>
        <taxon>Cystobacterineae</taxon>
        <taxon>Anaeromyxobacteraceae</taxon>
        <taxon>Anaeromyxobacter</taxon>
    </lineage>
</organism>
<feature type="transmembrane region" description="Helical" evidence="1">
    <location>
        <begin position="72"/>
        <end position="90"/>
    </location>
</feature>
<keyword evidence="3" id="KW-1185">Reference proteome</keyword>
<protein>
    <submittedName>
        <fullName evidence="2">Uncharacterized protein</fullName>
    </submittedName>
</protein>
<dbReference type="EMBL" id="AP025591">
    <property type="protein sequence ID" value="BDG05562.1"/>
    <property type="molecule type" value="Genomic_DNA"/>
</dbReference>
<reference evidence="3" key="1">
    <citation type="journal article" date="2022" name="Int. J. Syst. Evol. Microbiol.">
        <title>Anaeromyxobacter oryzae sp. nov., Anaeromyxobacter diazotrophicus sp. nov. and Anaeromyxobacter paludicola sp. nov., isolated from paddy soils.</title>
        <authorList>
            <person name="Itoh H."/>
            <person name="Xu Z."/>
            <person name="Mise K."/>
            <person name="Masuda Y."/>
            <person name="Ushijima N."/>
            <person name="Hayakawa C."/>
            <person name="Shiratori Y."/>
            <person name="Senoo K."/>
        </authorList>
    </citation>
    <scope>NUCLEOTIDE SEQUENCE [LARGE SCALE GENOMIC DNA]</scope>
    <source>
        <strain evidence="3">Red232</strain>
    </source>
</reference>
<dbReference type="Proteomes" id="UP001162891">
    <property type="component" value="Chromosome"/>
</dbReference>
<feature type="transmembrane region" description="Helical" evidence="1">
    <location>
        <begin position="12"/>
        <end position="37"/>
    </location>
</feature>
<gene>
    <name evidence="2" type="ORF">AMOR_45580</name>
</gene>
<evidence type="ECO:0000256" key="1">
    <source>
        <dbReference type="SAM" id="Phobius"/>
    </source>
</evidence>
<keyword evidence="1" id="KW-1133">Transmembrane helix</keyword>